<gene>
    <name evidence="2" type="ORF">EYC80_006909</name>
</gene>
<feature type="region of interest" description="Disordered" evidence="1">
    <location>
        <begin position="25"/>
        <end position="68"/>
    </location>
</feature>
<organism evidence="2 3">
    <name type="scientific">Monilinia laxa</name>
    <name type="common">Brown rot fungus</name>
    <name type="synonym">Sclerotinia laxa</name>
    <dbReference type="NCBI Taxonomy" id="61186"/>
    <lineage>
        <taxon>Eukaryota</taxon>
        <taxon>Fungi</taxon>
        <taxon>Dikarya</taxon>
        <taxon>Ascomycota</taxon>
        <taxon>Pezizomycotina</taxon>
        <taxon>Leotiomycetes</taxon>
        <taxon>Helotiales</taxon>
        <taxon>Sclerotiniaceae</taxon>
        <taxon>Monilinia</taxon>
    </lineage>
</organism>
<keyword evidence="3" id="KW-1185">Reference proteome</keyword>
<protein>
    <submittedName>
        <fullName evidence="2">Uncharacterized protein</fullName>
    </submittedName>
</protein>
<sequence>MEEQNIDEVLDTSIVQSSIVVDEGSRNGDEILASQDELNTDTENAVDGREDDFDGSEGERKRTENRNEGEEDYADVLSLASVKASEYCLLCRARFPFFEFSNQPNHDLYYKWRSENPDEPWQSQVRAVVRISRNQRDCIAVTEVIELKGRYTIKAPLVGWPPSISIDIEPAHLLDYYIDNFSSCLHDWCYSIFSWKFGPDKLELLYRMATSLQPSTAWEMPSDISGPLYPHIDCDTLLSSFNNTSAKFQPFFLAKLPPELRSRIWNLVGPTSAYSAFIFVTGETSTLAHHTATPAIRELVIKPGYYVESSTINMYGTQYLQSLDVRRKSCCGIEVGGALTQIQVISSVHGICSIRLLGSDWKSKWLGAFPQRGRCWYGTIPVNNDDLICFYNGLTIEEVALSHRPIMRQIMWDRLDHPELPFDADSALFTLFEPEELYQKRLPSLGFFRFVSLTLHETYASGLTVHFLSKCITGIEAHFSTTSHLVGSCGDLALHFPLAPHERISNVWLRLDTLGAVESVPSLLIRTTLGRDHTFGPYIGPTRYPNYRWIMLKQIGCVAGFYFENSPQVRRLGVIGDGKIAKFEEVPLPFYETCDPTPPYIGSLGRDLFMNDAKIQDLKSVIACTVGHRCIGMLLHYIDTALPAVVLGQWLDSARSKHVCIYDIYEWGKTPPLKIVFKLSKPGVFVQEVFFSSGDNLDMIIQEHVDSDSVAFEIYPFGTRITWWFTGELDSIRIWKPRFDQSSRIPIEETNSKTQSACKIVEHLK</sequence>
<evidence type="ECO:0000313" key="2">
    <source>
        <dbReference type="EMBL" id="KAB8294956.1"/>
    </source>
</evidence>
<reference evidence="2 3" key="1">
    <citation type="submission" date="2019-06" db="EMBL/GenBank/DDBJ databases">
        <title>Genome Sequence of the Brown Rot Fungal Pathogen Monilinia laxa.</title>
        <authorList>
            <person name="De Miccolis Angelini R.M."/>
            <person name="Landi L."/>
            <person name="Abate D."/>
            <person name="Pollastro S."/>
            <person name="Romanazzi G."/>
            <person name="Faretra F."/>
        </authorList>
    </citation>
    <scope>NUCLEOTIDE SEQUENCE [LARGE SCALE GENOMIC DNA]</scope>
    <source>
        <strain evidence="2 3">Mlax316</strain>
    </source>
</reference>
<feature type="compositionally biased region" description="Basic and acidic residues" evidence="1">
    <location>
        <begin position="57"/>
        <end position="68"/>
    </location>
</feature>
<dbReference type="OrthoDB" id="3552637at2759"/>
<evidence type="ECO:0000313" key="3">
    <source>
        <dbReference type="Proteomes" id="UP000326757"/>
    </source>
</evidence>
<name>A0A5N6JZI8_MONLA</name>
<comment type="caution">
    <text evidence="2">The sequence shown here is derived from an EMBL/GenBank/DDBJ whole genome shotgun (WGS) entry which is preliminary data.</text>
</comment>
<evidence type="ECO:0000256" key="1">
    <source>
        <dbReference type="SAM" id="MobiDB-lite"/>
    </source>
</evidence>
<dbReference type="AlphaFoldDB" id="A0A5N6JZI8"/>
<accession>A0A5N6JZI8</accession>
<dbReference type="InterPro" id="IPR036404">
    <property type="entry name" value="Jacalin-like_lectin_dom_sf"/>
</dbReference>
<dbReference type="Proteomes" id="UP000326757">
    <property type="component" value="Unassembled WGS sequence"/>
</dbReference>
<dbReference type="SUPFAM" id="SSF51101">
    <property type="entry name" value="Mannose-binding lectins"/>
    <property type="match status" value="1"/>
</dbReference>
<proteinExistence type="predicted"/>
<dbReference type="EMBL" id="VIGI01000010">
    <property type="protein sequence ID" value="KAB8294956.1"/>
    <property type="molecule type" value="Genomic_DNA"/>
</dbReference>